<name>A0ACB5RHT2_9CLOT</name>
<comment type="caution">
    <text evidence="1">The sequence shown here is derived from an EMBL/GenBank/DDBJ whole genome shotgun (WGS) entry which is preliminary data.</text>
</comment>
<accession>A0ACB5RHT2</accession>
<evidence type="ECO:0000313" key="1">
    <source>
        <dbReference type="EMBL" id="GKX68619.1"/>
    </source>
</evidence>
<dbReference type="EMBL" id="BROD01000001">
    <property type="protein sequence ID" value="GKX68619.1"/>
    <property type="molecule type" value="Genomic_DNA"/>
</dbReference>
<protein>
    <submittedName>
        <fullName evidence="1">Uncharacterized protein</fullName>
    </submittedName>
</protein>
<gene>
    <name evidence="1" type="ORF">rsdtw13_38770</name>
</gene>
<sequence length="111" mass="12459">MKNTKDIFSSIGMFTVFFGFWLSRDVVEKYGPSGRIVIMAICTCVVFVVIIILAVMKKFFWAAIFLLGFGLPLIIMFLGLYLNNFIILGGGVILTFAMMPVLIKVANKHKK</sequence>
<evidence type="ECO:0000313" key="2">
    <source>
        <dbReference type="Proteomes" id="UP001058074"/>
    </source>
</evidence>
<proteinExistence type="predicted"/>
<reference evidence="1" key="1">
    <citation type="journal article" date="2025" name="Int. J. Syst. Evol. Microbiol.">
        <title>Inconstantimicrobium mannanitabidum sp. nov., a novel member of the family Clostridiaceae isolated from anoxic soil under the treatment of reductive soil disinfestation.</title>
        <authorList>
            <person name="Ueki A."/>
            <person name="Tonouchi A."/>
            <person name="Honma S."/>
            <person name="Kaku N."/>
            <person name="Ueki K."/>
        </authorList>
    </citation>
    <scope>NUCLEOTIDE SEQUENCE</scope>
    <source>
        <strain evidence="1">TW13</strain>
    </source>
</reference>
<organism evidence="1 2">
    <name type="scientific">Inconstantimicrobium mannanitabidum</name>
    <dbReference type="NCBI Taxonomy" id="1604901"/>
    <lineage>
        <taxon>Bacteria</taxon>
        <taxon>Bacillati</taxon>
        <taxon>Bacillota</taxon>
        <taxon>Clostridia</taxon>
        <taxon>Eubacteriales</taxon>
        <taxon>Clostridiaceae</taxon>
        <taxon>Inconstantimicrobium</taxon>
    </lineage>
</organism>
<dbReference type="Proteomes" id="UP001058074">
    <property type="component" value="Unassembled WGS sequence"/>
</dbReference>
<keyword evidence="2" id="KW-1185">Reference proteome</keyword>